<dbReference type="OrthoDB" id="744666at2"/>
<proteinExistence type="predicted"/>
<name>A0A7J5AMM9_9FLAO</name>
<organism evidence="1 2">
    <name type="scientific">Tenacibaculum aiptasiae</name>
    <dbReference type="NCBI Taxonomy" id="426481"/>
    <lineage>
        <taxon>Bacteria</taxon>
        <taxon>Pseudomonadati</taxon>
        <taxon>Bacteroidota</taxon>
        <taxon>Flavobacteriia</taxon>
        <taxon>Flavobacteriales</taxon>
        <taxon>Flavobacteriaceae</taxon>
        <taxon>Tenacibaculum</taxon>
    </lineage>
</organism>
<dbReference type="EMBL" id="WAAU01000011">
    <property type="protein sequence ID" value="KAB1158823.1"/>
    <property type="molecule type" value="Genomic_DNA"/>
</dbReference>
<evidence type="ECO:0000313" key="1">
    <source>
        <dbReference type="EMBL" id="KAB1158823.1"/>
    </source>
</evidence>
<accession>A0A7J5AMM9</accession>
<comment type="caution">
    <text evidence="1">The sequence shown here is derived from an EMBL/GenBank/DDBJ whole genome shotgun (WGS) entry which is preliminary data.</text>
</comment>
<reference evidence="1 2" key="1">
    <citation type="submission" date="2019-09" db="EMBL/GenBank/DDBJ databases">
        <authorList>
            <person name="Cao W.R."/>
        </authorList>
    </citation>
    <scope>NUCLEOTIDE SEQUENCE [LARGE SCALE GENOMIC DNA]</scope>
    <source>
        <strain evidence="2">a4</strain>
    </source>
</reference>
<evidence type="ECO:0000313" key="2">
    <source>
        <dbReference type="Proteomes" id="UP000467305"/>
    </source>
</evidence>
<evidence type="ECO:0008006" key="3">
    <source>
        <dbReference type="Google" id="ProtNLM"/>
    </source>
</evidence>
<dbReference type="Proteomes" id="UP000467305">
    <property type="component" value="Unassembled WGS sequence"/>
</dbReference>
<gene>
    <name evidence="1" type="ORF">F7018_06875</name>
</gene>
<protein>
    <recommendedName>
        <fullName evidence="3">DUF1444 family protein</fullName>
    </recommendedName>
</protein>
<keyword evidence="2" id="KW-1185">Reference proteome</keyword>
<sequence length="269" mass="31080">MGILNGIFGYKKTKRDFVLDEFKTQIELHGLKIDSIDETELISIQKGEVTLKISLDNIRKDYSIDKDKTIIADFAKTIAEFNTEESYSWNDIKDNIFVSLYPTDYEINGFVFENITDQLNKIYVIQESNKFSWISEDDIQKWNVSKNDLEIQALKNGNLIANNSKLEIELIEGRKLGYIETEDSNLKASILLSESFQSIIKSELGFPFNFVIPNRDFCYIFSKSDFEFFSKRIGKTIIEEHKNSSYPFSTEILEISQSGIEIKGSFPKE</sequence>
<dbReference type="RefSeq" id="WP_150899306.1">
    <property type="nucleotide sequence ID" value="NZ_WAAU01000011.1"/>
</dbReference>
<dbReference type="AlphaFoldDB" id="A0A7J5AMM9"/>